<dbReference type="Pfam" id="PF22692">
    <property type="entry name" value="LlgE_F_G_D1"/>
    <property type="match status" value="1"/>
</dbReference>
<dbReference type="InterPro" id="IPR019776">
    <property type="entry name" value="Flagellar_basal_body_rod_CS"/>
</dbReference>
<dbReference type="InterPro" id="IPR020013">
    <property type="entry name" value="Flagellar_FlgE/F/G"/>
</dbReference>
<dbReference type="EMBL" id="LNXT01000008">
    <property type="protein sequence ID" value="KTC74682.1"/>
    <property type="molecule type" value="Genomic_DNA"/>
</dbReference>
<dbReference type="GO" id="GO:0071978">
    <property type="term" value="P:bacterial-type flagellum-dependent swarming motility"/>
    <property type="evidence" value="ECO:0007669"/>
    <property type="project" value="TreeGrafter"/>
</dbReference>
<sequence>MDPLLYNAMNGAIHTMDRQTLIGNNLANANTPGFKADMAQANSLYFNKETLKGGALVVADVNASDFTPGPLMTTGRDLDVAVQGEGWFAVQDSSGKEAYTRAGSFKINENGMLTTSHGLPVLGDGGPISIPPAQSIEIGSDGTITIVPLDGKPDELAVLDRLKLVKVKNEELIKGGDGLMRLQKGGIAPADADIMVVPGTLEGSNINPVNEMVNMIAVGREFDAEMQIIQTVNENSQKLAQILQI</sequence>
<dbReference type="Proteomes" id="UP000255066">
    <property type="component" value="Unassembled WGS sequence"/>
</dbReference>
<dbReference type="PANTHER" id="PTHR30435:SF18">
    <property type="entry name" value="FLAGELLAR BASAL-BODY ROD PROTEIN FLGF"/>
    <property type="match status" value="1"/>
</dbReference>
<protein>
    <recommendedName>
        <fullName evidence="5 6">Flagellar basal-body rod protein FlgF</fullName>
    </recommendedName>
</protein>
<dbReference type="RefSeq" id="WP_058522826.1">
    <property type="nucleotide sequence ID" value="NZ_CAAAHV010000005.1"/>
</dbReference>
<comment type="subcellular location">
    <subcellularLocation>
        <location evidence="1 6">Bacterial flagellum basal body</location>
    </subcellularLocation>
</comment>
<dbReference type="InterPro" id="IPR001444">
    <property type="entry name" value="Flag_bb_rod_N"/>
</dbReference>
<name>A0A378I9M5_9GAMM</name>
<keyword evidence="11" id="KW-0282">Flagellum</keyword>
<dbReference type="SUPFAM" id="SSF117143">
    <property type="entry name" value="Flagellar hook protein flgE"/>
    <property type="match status" value="1"/>
</dbReference>
<keyword evidence="11" id="KW-0966">Cell projection</keyword>
<keyword evidence="12" id="KW-1185">Reference proteome</keyword>
<evidence type="ECO:0000256" key="1">
    <source>
        <dbReference type="ARBA" id="ARBA00004117"/>
    </source>
</evidence>
<evidence type="ECO:0000259" key="7">
    <source>
        <dbReference type="Pfam" id="PF00460"/>
    </source>
</evidence>
<evidence type="ECO:0000256" key="4">
    <source>
        <dbReference type="ARBA" id="ARBA00038560"/>
    </source>
</evidence>
<dbReference type="NCBIfam" id="TIGR03506">
    <property type="entry name" value="FlgEFG_subfam"/>
    <property type="match status" value="1"/>
</dbReference>
<keyword evidence="3 6" id="KW-0975">Bacterial flagellum</keyword>
<dbReference type="NCBIfam" id="NF009280">
    <property type="entry name" value="PRK12640.1"/>
    <property type="match status" value="1"/>
</dbReference>
<evidence type="ECO:0000313" key="11">
    <source>
        <dbReference type="EMBL" id="STX31485.1"/>
    </source>
</evidence>
<dbReference type="InterPro" id="IPR037925">
    <property type="entry name" value="FlgE/F/G-like"/>
</dbReference>
<organism evidence="11 13">
    <name type="scientific">Legionella birminghamensis</name>
    <dbReference type="NCBI Taxonomy" id="28083"/>
    <lineage>
        <taxon>Bacteria</taxon>
        <taxon>Pseudomonadati</taxon>
        <taxon>Pseudomonadota</taxon>
        <taxon>Gammaproteobacteria</taxon>
        <taxon>Legionellales</taxon>
        <taxon>Legionellaceae</taxon>
        <taxon>Legionella</taxon>
    </lineage>
</organism>
<evidence type="ECO:0000259" key="8">
    <source>
        <dbReference type="Pfam" id="PF06429"/>
    </source>
</evidence>
<dbReference type="Pfam" id="PF00460">
    <property type="entry name" value="Flg_bb_rod"/>
    <property type="match status" value="1"/>
</dbReference>
<dbReference type="STRING" id="28083.Lbir_0715"/>
<evidence type="ECO:0000256" key="3">
    <source>
        <dbReference type="ARBA" id="ARBA00023143"/>
    </source>
</evidence>
<dbReference type="OrthoDB" id="9804559at2"/>
<dbReference type="Proteomes" id="UP000054735">
    <property type="component" value="Unassembled WGS sequence"/>
</dbReference>
<dbReference type="EMBL" id="UGNW01000001">
    <property type="protein sequence ID" value="STX31485.1"/>
    <property type="molecule type" value="Genomic_DNA"/>
</dbReference>
<feature type="domain" description="Flagellar hook protein FlgE/F/G-like D1" evidence="9">
    <location>
        <begin position="81"/>
        <end position="145"/>
    </location>
</feature>
<dbReference type="Pfam" id="PF06429">
    <property type="entry name" value="Flg_bbr_C"/>
    <property type="match status" value="1"/>
</dbReference>
<evidence type="ECO:0000313" key="10">
    <source>
        <dbReference type="EMBL" id="KTC74682.1"/>
    </source>
</evidence>
<dbReference type="PROSITE" id="PS00588">
    <property type="entry name" value="FLAGELLA_BB_ROD"/>
    <property type="match status" value="1"/>
</dbReference>
<evidence type="ECO:0000256" key="6">
    <source>
        <dbReference type="RuleBase" id="RU362116"/>
    </source>
</evidence>
<gene>
    <name evidence="11" type="primary">flgF</name>
    <name evidence="10" type="ORF">Lbir_0715</name>
    <name evidence="11" type="ORF">NCTC12437_01258</name>
</gene>
<reference evidence="10 12" key="1">
    <citation type="submission" date="2015-11" db="EMBL/GenBank/DDBJ databases">
        <title>Genomic analysis of 38 Legionella species identifies large and diverse effector repertoires.</title>
        <authorList>
            <person name="Burstein D."/>
            <person name="Amaro F."/>
            <person name="Zusman T."/>
            <person name="Lifshitz Z."/>
            <person name="Cohen O."/>
            <person name="Gilbert J.A."/>
            <person name="Pupko T."/>
            <person name="Shuman H.A."/>
            <person name="Segal G."/>
        </authorList>
    </citation>
    <scope>NUCLEOTIDE SEQUENCE [LARGE SCALE GENOMIC DNA]</scope>
    <source>
        <strain evidence="10 12">CDC#1407-AL-14</strain>
    </source>
</reference>
<dbReference type="NCBIfam" id="TIGR02490">
    <property type="entry name" value="flgF"/>
    <property type="match status" value="1"/>
</dbReference>
<feature type="domain" description="Flagellar basal-body/hook protein C-terminal" evidence="8">
    <location>
        <begin position="198"/>
        <end position="242"/>
    </location>
</feature>
<reference evidence="11 13" key="2">
    <citation type="submission" date="2018-06" db="EMBL/GenBank/DDBJ databases">
        <authorList>
            <consortium name="Pathogen Informatics"/>
            <person name="Doyle S."/>
        </authorList>
    </citation>
    <scope>NUCLEOTIDE SEQUENCE [LARGE SCALE GENOMIC DNA]</scope>
    <source>
        <strain evidence="11 13">NCTC12437</strain>
    </source>
</reference>
<dbReference type="InterPro" id="IPR012836">
    <property type="entry name" value="FlgF"/>
</dbReference>
<evidence type="ECO:0000313" key="13">
    <source>
        <dbReference type="Proteomes" id="UP000255066"/>
    </source>
</evidence>
<dbReference type="GO" id="GO:0030694">
    <property type="term" value="C:bacterial-type flagellum basal body, rod"/>
    <property type="evidence" value="ECO:0007669"/>
    <property type="project" value="UniProtKB-UniRule"/>
</dbReference>
<keyword evidence="11" id="KW-0969">Cilium</keyword>
<proteinExistence type="inferred from homology"/>
<evidence type="ECO:0000256" key="5">
    <source>
        <dbReference type="ARBA" id="ARBA00040228"/>
    </source>
</evidence>
<dbReference type="InterPro" id="IPR053967">
    <property type="entry name" value="LlgE_F_G-like_D1"/>
</dbReference>
<comment type="subunit">
    <text evidence="4 6">The basal body constitutes a major portion of the flagellar organelle and consists of five rings (E,L,P,S, and M) mounted on a central rod. The rod consists of about 26 subunits of FlgG in the distal portion, and FlgB, FlgC and FlgF are thought to build up the proximal portion of the rod with about 6 subunits each.</text>
</comment>
<evidence type="ECO:0000313" key="12">
    <source>
        <dbReference type="Proteomes" id="UP000054735"/>
    </source>
</evidence>
<dbReference type="AlphaFoldDB" id="A0A378I9M5"/>
<comment type="similarity">
    <text evidence="2 6">Belongs to the flagella basal body rod proteins family.</text>
</comment>
<dbReference type="InterPro" id="IPR010930">
    <property type="entry name" value="Flg_bb/hook_C_dom"/>
</dbReference>
<feature type="domain" description="Flagellar basal body rod protein N-terminal" evidence="7">
    <location>
        <begin position="5"/>
        <end position="35"/>
    </location>
</feature>
<evidence type="ECO:0000256" key="2">
    <source>
        <dbReference type="ARBA" id="ARBA00009677"/>
    </source>
</evidence>
<evidence type="ECO:0000259" key="9">
    <source>
        <dbReference type="Pfam" id="PF22692"/>
    </source>
</evidence>
<dbReference type="PANTHER" id="PTHR30435">
    <property type="entry name" value="FLAGELLAR PROTEIN"/>
    <property type="match status" value="1"/>
</dbReference>
<accession>A0A378I9M5</accession>